<evidence type="ECO:0000313" key="1">
    <source>
        <dbReference type="EMBL" id="MDX2916246.1"/>
    </source>
</evidence>
<keyword evidence="2" id="KW-1185">Reference proteome</keyword>
<organism evidence="1 2">
    <name type="scientific">Streptomyces griseiscabiei</name>
    <dbReference type="NCBI Taxonomy" id="2993540"/>
    <lineage>
        <taxon>Bacteria</taxon>
        <taxon>Bacillati</taxon>
        <taxon>Actinomycetota</taxon>
        <taxon>Actinomycetes</taxon>
        <taxon>Kitasatosporales</taxon>
        <taxon>Streptomycetaceae</taxon>
        <taxon>Streptomyces</taxon>
    </lineage>
</organism>
<dbReference type="EMBL" id="JARAVY010000043">
    <property type="protein sequence ID" value="MDX2916246.1"/>
    <property type="molecule type" value="Genomic_DNA"/>
</dbReference>
<dbReference type="RefSeq" id="WP_086755729.1">
    <property type="nucleotide sequence ID" value="NZ_JARAVY010000043.1"/>
</dbReference>
<protein>
    <submittedName>
        <fullName evidence="1">Uncharacterized protein</fullName>
    </submittedName>
</protein>
<name>A0ABU4LLC5_9ACTN</name>
<proteinExistence type="predicted"/>
<accession>A0ABU4LLC5</accession>
<gene>
    <name evidence="1" type="ORF">PV517_47230</name>
</gene>
<dbReference type="Proteomes" id="UP001271723">
    <property type="component" value="Unassembled WGS sequence"/>
</dbReference>
<comment type="caution">
    <text evidence="1">The sequence shown here is derived from an EMBL/GenBank/DDBJ whole genome shotgun (WGS) entry which is preliminary data.</text>
</comment>
<sequence>MFLVVPDPAHGLVAAPQSSDDLTPVTEQSLAAQGFAWNSHIEAYTRQADHGPADVDGTTGMLRELGHYVFSAHRPLPSRS</sequence>
<reference evidence="1 2" key="1">
    <citation type="journal article" date="2023" name="Microb. Genom.">
        <title>Mesoterricola silvestris gen. nov., sp. nov., Mesoterricola sediminis sp. nov., Geothrix oryzae sp. nov., Geothrix edaphica sp. nov., Geothrix rubra sp. nov., and Geothrix limicola sp. nov., six novel members of Acidobacteriota isolated from soils.</title>
        <authorList>
            <person name="Weisberg A.J."/>
            <person name="Pearce E."/>
            <person name="Kramer C.G."/>
            <person name="Chang J.H."/>
            <person name="Clarke C.R."/>
        </authorList>
    </citation>
    <scope>NUCLEOTIDE SEQUENCE [LARGE SCALE GENOMIC DNA]</scope>
    <source>
        <strain evidence="1 2">NRRL_B-2795</strain>
    </source>
</reference>
<evidence type="ECO:0000313" key="2">
    <source>
        <dbReference type="Proteomes" id="UP001271723"/>
    </source>
</evidence>